<dbReference type="GO" id="GO:0004181">
    <property type="term" value="F:metallocarboxypeptidase activity"/>
    <property type="evidence" value="ECO:0007669"/>
    <property type="project" value="InterPro"/>
</dbReference>
<dbReference type="GO" id="GO:0008270">
    <property type="term" value="F:zinc ion binding"/>
    <property type="evidence" value="ECO:0007669"/>
    <property type="project" value="InterPro"/>
</dbReference>
<feature type="domain" description="Peptidase M14" evidence="10">
    <location>
        <begin position="94"/>
        <end position="492"/>
    </location>
</feature>
<feature type="region of interest" description="Disordered" evidence="8">
    <location>
        <begin position="28"/>
        <end position="94"/>
    </location>
</feature>
<evidence type="ECO:0000256" key="7">
    <source>
        <dbReference type="PROSITE-ProRule" id="PRU01379"/>
    </source>
</evidence>
<proteinExistence type="inferred from homology"/>
<comment type="similarity">
    <text evidence="2 7">Belongs to the peptidase M14 family.</text>
</comment>
<evidence type="ECO:0000256" key="1">
    <source>
        <dbReference type="ARBA" id="ARBA00001947"/>
    </source>
</evidence>
<evidence type="ECO:0000256" key="2">
    <source>
        <dbReference type="ARBA" id="ARBA00005988"/>
    </source>
</evidence>
<evidence type="ECO:0000256" key="5">
    <source>
        <dbReference type="ARBA" id="ARBA00022833"/>
    </source>
</evidence>
<evidence type="ECO:0000256" key="6">
    <source>
        <dbReference type="ARBA" id="ARBA00023049"/>
    </source>
</evidence>
<comment type="caution">
    <text evidence="11">The sequence shown here is derived from an EMBL/GenBank/DDBJ whole genome shotgun (WGS) entry which is preliminary data.</text>
</comment>
<dbReference type="Gene3D" id="3.40.630.10">
    <property type="entry name" value="Zn peptidases"/>
    <property type="match status" value="1"/>
</dbReference>
<dbReference type="RefSeq" id="WP_179446300.1">
    <property type="nucleotide sequence ID" value="NZ_JACBZS010000001.1"/>
</dbReference>
<keyword evidence="12" id="KW-1185">Reference proteome</keyword>
<dbReference type="Pfam" id="PF00246">
    <property type="entry name" value="Peptidase_M14"/>
    <property type="match status" value="1"/>
</dbReference>
<dbReference type="GO" id="GO:0006508">
    <property type="term" value="P:proteolysis"/>
    <property type="evidence" value="ECO:0007669"/>
    <property type="project" value="UniProtKB-KW"/>
</dbReference>
<evidence type="ECO:0000256" key="4">
    <source>
        <dbReference type="ARBA" id="ARBA00022801"/>
    </source>
</evidence>
<dbReference type="SUPFAM" id="SSF53187">
    <property type="entry name" value="Zn-dependent exopeptidases"/>
    <property type="match status" value="1"/>
</dbReference>
<feature type="signal peptide" evidence="9">
    <location>
        <begin position="1"/>
        <end position="30"/>
    </location>
</feature>
<reference evidence="11 12" key="1">
    <citation type="submission" date="2020-07" db="EMBL/GenBank/DDBJ databases">
        <title>Sequencing the genomes of 1000 actinobacteria strains.</title>
        <authorList>
            <person name="Klenk H.-P."/>
        </authorList>
    </citation>
    <scope>NUCLEOTIDE SEQUENCE [LARGE SCALE GENOMIC DNA]</scope>
    <source>
        <strain evidence="11 12">DSM 103164</strain>
    </source>
</reference>
<keyword evidence="3" id="KW-0645">Protease</keyword>
<keyword evidence="6" id="KW-0482">Metalloprotease</keyword>
<feature type="chain" id="PRO_5031217496" description="Peptidase M14 domain-containing protein" evidence="9">
    <location>
        <begin position="31"/>
        <end position="882"/>
    </location>
</feature>
<dbReference type="SMART" id="SM00631">
    <property type="entry name" value="Zn_pept"/>
    <property type="match status" value="1"/>
</dbReference>
<evidence type="ECO:0000313" key="12">
    <source>
        <dbReference type="Proteomes" id="UP000527616"/>
    </source>
</evidence>
<comment type="caution">
    <text evidence="7">Lacks conserved residue(s) required for the propagation of feature annotation.</text>
</comment>
<evidence type="ECO:0000313" key="11">
    <source>
        <dbReference type="EMBL" id="NYI72677.1"/>
    </source>
</evidence>
<dbReference type="AlphaFoldDB" id="A0A7Z0DBV8"/>
<evidence type="ECO:0000256" key="9">
    <source>
        <dbReference type="SAM" id="SignalP"/>
    </source>
</evidence>
<name>A0A7Z0DBV8_9ACTN</name>
<comment type="cofactor">
    <cofactor evidence="1">
        <name>Zn(2+)</name>
        <dbReference type="ChEBI" id="CHEBI:29105"/>
    </cofactor>
</comment>
<dbReference type="PROSITE" id="PS52035">
    <property type="entry name" value="PEPTIDASE_M14"/>
    <property type="match status" value="1"/>
</dbReference>
<dbReference type="PANTHER" id="PTHR11705:SF143">
    <property type="entry name" value="SLL0236 PROTEIN"/>
    <property type="match status" value="1"/>
</dbReference>
<feature type="compositionally biased region" description="Low complexity" evidence="8">
    <location>
        <begin position="40"/>
        <end position="70"/>
    </location>
</feature>
<evidence type="ECO:0000256" key="8">
    <source>
        <dbReference type="SAM" id="MobiDB-lite"/>
    </source>
</evidence>
<dbReference type="Proteomes" id="UP000527616">
    <property type="component" value="Unassembled WGS sequence"/>
</dbReference>
<evidence type="ECO:0000259" key="10">
    <source>
        <dbReference type="PROSITE" id="PS52035"/>
    </source>
</evidence>
<evidence type="ECO:0000256" key="3">
    <source>
        <dbReference type="ARBA" id="ARBA00022670"/>
    </source>
</evidence>
<dbReference type="GO" id="GO:0005615">
    <property type="term" value="C:extracellular space"/>
    <property type="evidence" value="ECO:0007669"/>
    <property type="project" value="TreeGrafter"/>
</dbReference>
<accession>A0A7Z0DBV8</accession>
<gene>
    <name evidence="11" type="ORF">GGQ54_003237</name>
</gene>
<keyword evidence="4" id="KW-0378">Hydrolase</keyword>
<protein>
    <recommendedName>
        <fullName evidence="10">Peptidase M14 domain-containing protein</fullName>
    </recommendedName>
</protein>
<keyword evidence="9" id="KW-0732">Signal</keyword>
<dbReference type="EMBL" id="JACBZS010000001">
    <property type="protein sequence ID" value="NYI72677.1"/>
    <property type="molecule type" value="Genomic_DNA"/>
</dbReference>
<dbReference type="PANTHER" id="PTHR11705">
    <property type="entry name" value="PROTEASE FAMILY M14 CARBOXYPEPTIDASE A,B"/>
    <property type="match status" value="1"/>
</dbReference>
<sequence>MRHPRSPILLLVAVLAAVGLLAPGMRPAHAEPSNGRGEDSASTAPASPAALARAAAKGQGQAAPGALPMPASYPSQPVLRTFPDNPDDRSLTGGLTPYHAIASKLNAWMRSSDRISAQVVGETTGGRDLYLVTVTAPESRSETAKQARWRDKIRDRPDVAARDRGLARGYKTPIWFSGNIHGNEWEGTDAALAYIEKLITAKDAATTKLLAESRLYFSLTLNPDGRALGTRQTALGLDENRDMITNATPESMSFVRTVQALQPLYAADLHGYTGVLQVEPCGPPHGDNYEYDLFLPHAYAAALRVERDVVAADIDGNTYLNIETGQVVNENTGPATSHIKIPYRDTPSGWDDFPPIFTAQYAAFHGAVTSTVELPKQRPNGNSQTPGNGVINTAVGVQTIDSLVAYTNENAEDMLANQIEFFRRAVAGEPKAQLTGATIDQVPGPAEWKEFWDAADDQEPVTLPRAYLIPMGDDQRSRSDAQRLVRQLIAQDIRVTRLDRELRLGGRTYPVGSYAVDMNQPLRALANALLDRGSDISAKVPSMYDVSAWSYSYLWGADVIKAGDITDRTRIRGSRVDAPDRVGRIDGAARSFTFELAGLTDYQALNALLDSGVEVALLSDGTPILGRDALPKLRELWRSHDLTITSATAEQVGQLDDAGTRRLSGPLRIAYTGTADDRLALTELGFTDLVPIGAQLLTEQPGLLDDADAVWVGSDLRFSTEQAAGRAALEAYLADGHPLLGRGLAAARAAGDLGAIDARAVQGTGSGNGIVAVETPADGVLAASAQDSAFVYPPVTFVDLGAGTRAEQRYGPGNPLLAGHWRGAGESGPEFAAGRASVISAESATGSRVLLFGTSPFFRTHTKNGMAQGAAAIFWGVADQAR</sequence>
<dbReference type="InterPro" id="IPR000834">
    <property type="entry name" value="Peptidase_M14"/>
</dbReference>
<keyword evidence="5" id="KW-0862">Zinc</keyword>
<organism evidence="11 12">
    <name type="scientific">Naumannella cuiyingiana</name>
    <dbReference type="NCBI Taxonomy" id="1347891"/>
    <lineage>
        <taxon>Bacteria</taxon>
        <taxon>Bacillati</taxon>
        <taxon>Actinomycetota</taxon>
        <taxon>Actinomycetes</taxon>
        <taxon>Propionibacteriales</taxon>
        <taxon>Propionibacteriaceae</taxon>
        <taxon>Naumannella</taxon>
    </lineage>
</organism>